<dbReference type="Pfam" id="PF24681">
    <property type="entry name" value="Kelch_KLHDC2_KLHL20_DRC7"/>
    <property type="match status" value="1"/>
</dbReference>
<sequence>MGRAAMMEQLVDSPRALFDEDKTLVLDALETQAACGPCTGPRPSEFWYPAKALSYDAWSMLGDMEATCCMELYCEIITYDYPNWFELLVRGMSDQQRRDLIATAKECALEFYRALAEAGLKTTNESSTLKSLQPAMFLDELFSHCADDEFAAIPCSDSMLPIARYGHLATVVDETTLYISHGRASNGRLLGDLWRLDLNTGKWTGAHLRWPGSPCDGLASAQVGTVLYAFRGRGKDDCDVTAQYPLKVSAIELADDDYSMDASFKWMHIDARGDLSPRARSTHTATRIGSSVYIFGGVDAKTGDDCSDLWEFNTINQTWLKRSNGLQARSAHVAVCIADRYMLVTGGSNGNEVCSCGEVHAYDAVEDAWSVINIDSDSDVPSPRAGHSAVLIDNEWFIFGGGDNDRALCDAYILNVSQIADETNMAATWRQFTSSCALMGREGMSANVVRSPASGRKFIVLHGGAAAGKASAETFICRLSATNA</sequence>
<dbReference type="SUPFAM" id="SSF50965">
    <property type="entry name" value="Galactose oxidase, central domain"/>
    <property type="match status" value="1"/>
</dbReference>
<dbReference type="InterPro" id="IPR000582">
    <property type="entry name" value="Acyl-CoA-binding_protein"/>
</dbReference>
<reference evidence="6" key="1">
    <citation type="submission" date="2021-01" db="EMBL/GenBank/DDBJ databases">
        <authorList>
            <person name="Corre E."/>
            <person name="Pelletier E."/>
            <person name="Niang G."/>
            <person name="Scheremetjew M."/>
            <person name="Finn R."/>
            <person name="Kale V."/>
            <person name="Holt S."/>
            <person name="Cochrane G."/>
            <person name="Meng A."/>
            <person name="Brown T."/>
            <person name="Cohen L."/>
        </authorList>
    </citation>
    <scope>NUCLEOTIDE SEQUENCE</scope>
    <source>
        <strain evidence="6">Clade-D-RCC2572</strain>
    </source>
</reference>
<keyword evidence="4" id="KW-0446">Lipid-binding</keyword>
<dbReference type="SUPFAM" id="SSF47027">
    <property type="entry name" value="Acyl-CoA binding protein"/>
    <property type="match status" value="1"/>
</dbReference>
<proteinExistence type="inferred from homology"/>
<evidence type="ECO:0000256" key="1">
    <source>
        <dbReference type="ARBA" id="ARBA00005567"/>
    </source>
</evidence>
<dbReference type="InterPro" id="IPR035984">
    <property type="entry name" value="Acyl-CoA-binding_sf"/>
</dbReference>
<dbReference type="Gene3D" id="1.20.80.10">
    <property type="match status" value="1"/>
</dbReference>
<dbReference type="Gene3D" id="2.120.10.80">
    <property type="entry name" value="Kelch-type beta propeller"/>
    <property type="match status" value="2"/>
</dbReference>
<comment type="similarity">
    <text evidence="1">Belongs to the ACBP family.</text>
</comment>
<evidence type="ECO:0000256" key="2">
    <source>
        <dbReference type="ARBA" id="ARBA00022441"/>
    </source>
</evidence>
<organism evidence="6">
    <name type="scientific">Ostreococcus mediterraneus</name>
    <dbReference type="NCBI Taxonomy" id="1486918"/>
    <lineage>
        <taxon>Eukaryota</taxon>
        <taxon>Viridiplantae</taxon>
        <taxon>Chlorophyta</taxon>
        <taxon>Mamiellophyceae</taxon>
        <taxon>Mamiellales</taxon>
        <taxon>Bathycoccaceae</taxon>
        <taxon>Ostreococcus</taxon>
    </lineage>
</organism>
<dbReference type="InterPro" id="IPR014352">
    <property type="entry name" value="FERM/acyl-CoA-bd_prot_sf"/>
</dbReference>
<dbReference type="InterPro" id="IPR011043">
    <property type="entry name" value="Gal_Oxase/kelch_b-propeller"/>
</dbReference>
<dbReference type="AlphaFoldDB" id="A0A6U0A9A5"/>
<keyword evidence="2" id="KW-0880">Kelch repeat</keyword>
<accession>A0A6U0A9A5</accession>
<gene>
    <name evidence="6" type="ORF">OMED0929_LOCUS6619</name>
</gene>
<evidence type="ECO:0000256" key="4">
    <source>
        <dbReference type="ARBA" id="ARBA00023121"/>
    </source>
</evidence>
<dbReference type="GO" id="GO:0000062">
    <property type="term" value="F:fatty-acyl-CoA binding"/>
    <property type="evidence" value="ECO:0007669"/>
    <property type="project" value="InterPro"/>
</dbReference>
<dbReference type="Pfam" id="PF00887">
    <property type="entry name" value="ACBP"/>
    <property type="match status" value="1"/>
</dbReference>
<dbReference type="InterPro" id="IPR015915">
    <property type="entry name" value="Kelch-typ_b-propeller"/>
</dbReference>
<dbReference type="PANTHER" id="PTHR46093:SF18">
    <property type="entry name" value="FIBRONECTIN TYPE-III DOMAIN-CONTAINING PROTEIN"/>
    <property type="match status" value="1"/>
</dbReference>
<evidence type="ECO:0000313" key="6">
    <source>
        <dbReference type="EMBL" id="CAD8587773.1"/>
    </source>
</evidence>
<evidence type="ECO:0000259" key="5">
    <source>
        <dbReference type="Pfam" id="PF00887"/>
    </source>
</evidence>
<feature type="domain" description="ACB" evidence="5">
    <location>
        <begin position="18"/>
        <end position="76"/>
    </location>
</feature>
<protein>
    <recommendedName>
        <fullName evidence="5">ACB domain-containing protein</fullName>
    </recommendedName>
</protein>
<dbReference type="EMBL" id="HBEW01007831">
    <property type="protein sequence ID" value="CAD8587773.1"/>
    <property type="molecule type" value="Transcribed_RNA"/>
</dbReference>
<evidence type="ECO:0000256" key="3">
    <source>
        <dbReference type="ARBA" id="ARBA00022737"/>
    </source>
</evidence>
<name>A0A6U0A9A5_9CHLO</name>
<keyword evidence="3" id="KW-0677">Repeat</keyword>
<dbReference type="PANTHER" id="PTHR46093">
    <property type="entry name" value="ACYL-COA-BINDING DOMAIN-CONTAINING PROTEIN 5"/>
    <property type="match status" value="1"/>
</dbReference>